<keyword evidence="1" id="KW-1133">Transmembrane helix</keyword>
<dbReference type="EMBL" id="NBSK02000004">
    <property type="protein sequence ID" value="KAJ0211716.1"/>
    <property type="molecule type" value="Genomic_DNA"/>
</dbReference>
<keyword evidence="3" id="KW-1185">Reference proteome</keyword>
<evidence type="ECO:0000313" key="3">
    <source>
        <dbReference type="Proteomes" id="UP000235145"/>
    </source>
</evidence>
<dbReference type="Proteomes" id="UP000235145">
    <property type="component" value="Unassembled WGS sequence"/>
</dbReference>
<dbReference type="AlphaFoldDB" id="A0A9R1XG55"/>
<comment type="caution">
    <text evidence="2">The sequence shown here is derived from an EMBL/GenBank/DDBJ whole genome shotgun (WGS) entry which is preliminary data.</text>
</comment>
<keyword evidence="1" id="KW-0472">Membrane</keyword>
<evidence type="ECO:0000313" key="2">
    <source>
        <dbReference type="EMBL" id="KAJ0211716.1"/>
    </source>
</evidence>
<name>A0A9R1XG55_LACSA</name>
<evidence type="ECO:0000256" key="1">
    <source>
        <dbReference type="SAM" id="Phobius"/>
    </source>
</evidence>
<organism evidence="2 3">
    <name type="scientific">Lactuca sativa</name>
    <name type="common">Garden lettuce</name>
    <dbReference type="NCBI Taxonomy" id="4236"/>
    <lineage>
        <taxon>Eukaryota</taxon>
        <taxon>Viridiplantae</taxon>
        <taxon>Streptophyta</taxon>
        <taxon>Embryophyta</taxon>
        <taxon>Tracheophyta</taxon>
        <taxon>Spermatophyta</taxon>
        <taxon>Magnoliopsida</taxon>
        <taxon>eudicotyledons</taxon>
        <taxon>Gunneridae</taxon>
        <taxon>Pentapetalae</taxon>
        <taxon>asterids</taxon>
        <taxon>campanulids</taxon>
        <taxon>Asterales</taxon>
        <taxon>Asteraceae</taxon>
        <taxon>Cichorioideae</taxon>
        <taxon>Cichorieae</taxon>
        <taxon>Lactucinae</taxon>
        <taxon>Lactuca</taxon>
    </lineage>
</organism>
<reference evidence="2 3" key="1">
    <citation type="journal article" date="2017" name="Nat. Commun.">
        <title>Genome assembly with in vitro proximity ligation data and whole-genome triplication in lettuce.</title>
        <authorList>
            <person name="Reyes-Chin-Wo S."/>
            <person name="Wang Z."/>
            <person name="Yang X."/>
            <person name="Kozik A."/>
            <person name="Arikit S."/>
            <person name="Song C."/>
            <person name="Xia L."/>
            <person name="Froenicke L."/>
            <person name="Lavelle D.O."/>
            <person name="Truco M.J."/>
            <person name="Xia R."/>
            <person name="Zhu S."/>
            <person name="Xu C."/>
            <person name="Xu H."/>
            <person name="Xu X."/>
            <person name="Cox K."/>
            <person name="Korf I."/>
            <person name="Meyers B.C."/>
            <person name="Michelmore R.W."/>
        </authorList>
    </citation>
    <scope>NUCLEOTIDE SEQUENCE [LARGE SCALE GENOMIC DNA]</scope>
    <source>
        <strain evidence="3">cv. Salinas</strain>
        <tissue evidence="2">Seedlings</tissue>
    </source>
</reference>
<protein>
    <submittedName>
        <fullName evidence="2">Uncharacterized protein</fullName>
    </submittedName>
</protein>
<feature type="transmembrane region" description="Helical" evidence="1">
    <location>
        <begin position="12"/>
        <end position="31"/>
    </location>
</feature>
<keyword evidence="1" id="KW-0812">Transmembrane</keyword>
<accession>A0A9R1XG55</accession>
<proteinExistence type="predicted"/>
<sequence>MIYGRSDREFLIMFTIWHVLIVIKCLFYNYYNKEYDFSFSFKETVCNYQFIDDNIQPFLNEVFYFAARPINGIYELNIDDSSNNKSIIIFEPNISMALPPWSYKQQTYIQTPKEWTYGGK</sequence>
<gene>
    <name evidence="2" type="ORF">LSAT_V11C400204140</name>
</gene>